<feature type="region of interest" description="Disordered" evidence="1">
    <location>
        <begin position="49"/>
        <end position="78"/>
    </location>
</feature>
<reference evidence="3" key="1">
    <citation type="submission" date="2014-12" db="EMBL/GenBank/DDBJ databases">
        <title>Insight into the proteome of Arion vulgaris.</title>
        <authorList>
            <person name="Aradska J."/>
            <person name="Bulat T."/>
            <person name="Smidak R."/>
            <person name="Sarate P."/>
            <person name="Gangsoo J."/>
            <person name="Sialana F."/>
            <person name="Bilban M."/>
            <person name="Lubec G."/>
        </authorList>
    </citation>
    <scope>NUCLEOTIDE SEQUENCE</scope>
    <source>
        <tissue evidence="3">Skin</tissue>
    </source>
</reference>
<feature type="region of interest" description="Disordered" evidence="1">
    <location>
        <begin position="1"/>
        <end position="32"/>
    </location>
</feature>
<dbReference type="EMBL" id="HACG01043270">
    <property type="protein sequence ID" value="CEK90135.1"/>
    <property type="molecule type" value="Transcribed_RNA"/>
</dbReference>
<dbReference type="EMBL" id="HACG01043269">
    <property type="protein sequence ID" value="CEK90134.1"/>
    <property type="molecule type" value="Transcribed_RNA"/>
</dbReference>
<dbReference type="AlphaFoldDB" id="A0A0B7BD94"/>
<proteinExistence type="predicted"/>
<sequence>MFHTDKHAVVDQTTSKPALQPPSTGRNVMENKTRQKIQLDLLKTEYVSNDSESGLMPRHTQIQGNGHQKPGQSSQCCY</sequence>
<feature type="compositionally biased region" description="Polar residues" evidence="1">
    <location>
        <begin position="60"/>
        <end position="78"/>
    </location>
</feature>
<gene>
    <name evidence="3" type="primary">ORF174892</name>
    <name evidence="2" type="synonym">ORF174885</name>
</gene>
<organism evidence="3">
    <name type="scientific">Arion vulgaris</name>
    <dbReference type="NCBI Taxonomy" id="1028688"/>
    <lineage>
        <taxon>Eukaryota</taxon>
        <taxon>Metazoa</taxon>
        <taxon>Spiralia</taxon>
        <taxon>Lophotrochozoa</taxon>
        <taxon>Mollusca</taxon>
        <taxon>Gastropoda</taxon>
        <taxon>Heterobranchia</taxon>
        <taxon>Euthyneura</taxon>
        <taxon>Panpulmonata</taxon>
        <taxon>Eupulmonata</taxon>
        <taxon>Stylommatophora</taxon>
        <taxon>Helicina</taxon>
        <taxon>Arionoidea</taxon>
        <taxon>Arionidae</taxon>
        <taxon>Arion</taxon>
    </lineage>
</organism>
<name>A0A0B7BD94_9EUPU</name>
<evidence type="ECO:0000256" key="1">
    <source>
        <dbReference type="SAM" id="MobiDB-lite"/>
    </source>
</evidence>
<evidence type="ECO:0000313" key="2">
    <source>
        <dbReference type="EMBL" id="CEK90134.1"/>
    </source>
</evidence>
<feature type="compositionally biased region" description="Polar residues" evidence="1">
    <location>
        <begin position="11"/>
        <end position="26"/>
    </location>
</feature>
<protein>
    <submittedName>
        <fullName evidence="3">Uncharacterized protein</fullName>
    </submittedName>
</protein>
<evidence type="ECO:0000313" key="3">
    <source>
        <dbReference type="EMBL" id="CEK90135.1"/>
    </source>
</evidence>
<accession>A0A0B7BD94</accession>